<dbReference type="GeneID" id="13540699"/>
<dbReference type="Proteomes" id="UP000008783">
    <property type="component" value="Unassembled WGS sequence"/>
</dbReference>
<dbReference type="InParanoid" id="H6QRJ0"/>
<dbReference type="RefSeq" id="XP_003889871.1">
    <property type="nucleotide sequence ID" value="XM_003889822.1"/>
</dbReference>
<proteinExistence type="predicted"/>
<dbReference type="VEuPathDB" id="FungiDB:PGTG_21514"/>
<protein>
    <submittedName>
        <fullName evidence="2">Uncharacterized protein</fullName>
    </submittedName>
</protein>
<evidence type="ECO:0000313" key="3">
    <source>
        <dbReference type="Proteomes" id="UP000008783"/>
    </source>
</evidence>
<feature type="region of interest" description="Disordered" evidence="1">
    <location>
        <begin position="50"/>
        <end position="73"/>
    </location>
</feature>
<accession>H6QRJ0</accession>
<keyword evidence="3" id="KW-1185">Reference proteome</keyword>
<name>H6QRJ0_PUCGT</name>
<sequence>MTEDKKTQESVGAARANVHETLHCIGYVMCMTMYPVDWRSRLDMMHVCDGAQSSGEGAAPHGHDHEHAQHRRSQDVPPHFWILNIHLQTPKGSLQRRPDPAPLYIVSDLCA</sequence>
<dbReference type="KEGG" id="pgr:PGTG_21514"/>
<evidence type="ECO:0000256" key="1">
    <source>
        <dbReference type="SAM" id="MobiDB-lite"/>
    </source>
</evidence>
<organism evidence="2 3">
    <name type="scientific">Puccinia graminis f. sp. tritici (strain CRL 75-36-700-3 / race SCCL)</name>
    <name type="common">Black stem rust fungus</name>
    <dbReference type="NCBI Taxonomy" id="418459"/>
    <lineage>
        <taxon>Eukaryota</taxon>
        <taxon>Fungi</taxon>
        <taxon>Dikarya</taxon>
        <taxon>Basidiomycota</taxon>
        <taxon>Pucciniomycotina</taxon>
        <taxon>Pucciniomycetes</taxon>
        <taxon>Pucciniales</taxon>
        <taxon>Pucciniaceae</taxon>
        <taxon>Puccinia</taxon>
    </lineage>
</organism>
<dbReference type="HOGENOM" id="CLU_2159660_0_0_1"/>
<gene>
    <name evidence="2" type="ORF">PGTG_21514</name>
</gene>
<dbReference type="AlphaFoldDB" id="H6QRJ0"/>
<reference evidence="3" key="1">
    <citation type="journal article" date="2011" name="Proc. Natl. Acad. Sci. U.S.A.">
        <title>Obligate biotrophy features unraveled by the genomic analysis of rust fungi.</title>
        <authorList>
            <person name="Duplessis S."/>
            <person name="Cuomo C.A."/>
            <person name="Lin Y.-C."/>
            <person name="Aerts A."/>
            <person name="Tisserant E."/>
            <person name="Veneault-Fourrey C."/>
            <person name="Joly D.L."/>
            <person name="Hacquard S."/>
            <person name="Amselem J."/>
            <person name="Cantarel B.L."/>
            <person name="Chiu R."/>
            <person name="Coutinho P.M."/>
            <person name="Feau N."/>
            <person name="Field M."/>
            <person name="Frey P."/>
            <person name="Gelhaye E."/>
            <person name="Goldberg J."/>
            <person name="Grabherr M.G."/>
            <person name="Kodira C.D."/>
            <person name="Kohler A."/>
            <person name="Kuees U."/>
            <person name="Lindquist E.A."/>
            <person name="Lucas S.M."/>
            <person name="Mago R."/>
            <person name="Mauceli E."/>
            <person name="Morin E."/>
            <person name="Murat C."/>
            <person name="Pangilinan J.L."/>
            <person name="Park R."/>
            <person name="Pearson M."/>
            <person name="Quesneville H."/>
            <person name="Rouhier N."/>
            <person name="Sakthikumar S."/>
            <person name="Salamov A.A."/>
            <person name="Schmutz J."/>
            <person name="Selles B."/>
            <person name="Shapiro H."/>
            <person name="Tanguay P."/>
            <person name="Tuskan G.A."/>
            <person name="Henrissat B."/>
            <person name="Van de Peer Y."/>
            <person name="Rouze P."/>
            <person name="Ellis J.G."/>
            <person name="Dodds P.N."/>
            <person name="Schein J.E."/>
            <person name="Zhong S."/>
            <person name="Hamelin R.C."/>
            <person name="Grigoriev I.V."/>
            <person name="Szabo L.J."/>
            <person name="Martin F."/>
        </authorList>
    </citation>
    <scope>NUCLEOTIDE SEQUENCE [LARGE SCALE GENOMIC DNA]</scope>
    <source>
        <strain evidence="3">CRL 75-36-700-3 / race SCCL</strain>
    </source>
</reference>
<evidence type="ECO:0000313" key="2">
    <source>
        <dbReference type="EMBL" id="EHS63298.1"/>
    </source>
</evidence>
<dbReference type="EMBL" id="DS178283">
    <property type="protein sequence ID" value="EHS63298.1"/>
    <property type="molecule type" value="Genomic_DNA"/>
</dbReference>